<feature type="domain" description="Helix-turn-helix type 11" evidence="3">
    <location>
        <begin position="6"/>
        <end position="58"/>
    </location>
</feature>
<dbReference type="GO" id="GO:0046872">
    <property type="term" value="F:metal ion binding"/>
    <property type="evidence" value="ECO:0007669"/>
    <property type="project" value="UniProtKB-KW"/>
</dbReference>
<dbReference type="SUPFAM" id="SSF46785">
    <property type="entry name" value="Winged helix' DNA-binding domain"/>
    <property type="match status" value="1"/>
</dbReference>
<evidence type="ECO:0000313" key="5">
    <source>
        <dbReference type="Proteomes" id="UP000516361"/>
    </source>
</evidence>
<dbReference type="PANTHER" id="PTHR40068:SF1">
    <property type="entry name" value="TRANSCRIPTION REPRESSOR NIAR-RELATED"/>
    <property type="match status" value="1"/>
</dbReference>
<dbReference type="PANTHER" id="PTHR40068">
    <property type="entry name" value="TRANSCRIPTION REPRESSOR NIAR-RELATED"/>
    <property type="match status" value="1"/>
</dbReference>
<evidence type="ECO:0000259" key="3">
    <source>
        <dbReference type="Pfam" id="PF08279"/>
    </source>
</evidence>
<accession>A0A7G1G8P7</accession>
<dbReference type="AlphaFoldDB" id="A0A7G1G8P7"/>
<keyword evidence="5" id="KW-1185">Reference proteome</keyword>
<dbReference type="EMBL" id="AP018712">
    <property type="protein sequence ID" value="BBE31293.1"/>
    <property type="molecule type" value="Genomic_DNA"/>
</dbReference>
<protein>
    <submittedName>
        <fullName evidence="4">Transcriptional regulator</fullName>
    </submittedName>
</protein>
<evidence type="ECO:0000256" key="1">
    <source>
        <dbReference type="PIRSR" id="PIRSR037847-1"/>
    </source>
</evidence>
<dbReference type="InParanoid" id="A0A7G1G8P7"/>
<gene>
    <name evidence="4" type="ORF">OSSY52_14340</name>
</gene>
<dbReference type="Gene3D" id="1.10.10.10">
    <property type="entry name" value="Winged helix-like DNA-binding domain superfamily/Winged helix DNA-binding domain"/>
    <property type="match status" value="1"/>
</dbReference>
<dbReference type="Gene3D" id="3.30.1340.20">
    <property type="entry name" value="3H domain"/>
    <property type="match status" value="1"/>
</dbReference>
<feature type="binding site" evidence="1">
    <location>
        <position position="82"/>
    </location>
    <ligand>
        <name>Ni(2+)</name>
        <dbReference type="ChEBI" id="CHEBI:49786"/>
    </ligand>
</feature>
<dbReference type="Pfam" id="PF02829">
    <property type="entry name" value="3H"/>
    <property type="match status" value="1"/>
</dbReference>
<dbReference type="InterPro" id="IPR035922">
    <property type="entry name" value="3H_dom_sf"/>
</dbReference>
<dbReference type="InterPro" id="IPR013196">
    <property type="entry name" value="HTH_11"/>
</dbReference>
<feature type="binding site" evidence="1">
    <location>
        <position position="74"/>
    </location>
    <ligand>
        <name>Ni(2+)</name>
        <dbReference type="ChEBI" id="CHEBI:49786"/>
    </ligand>
</feature>
<dbReference type="Proteomes" id="UP000516361">
    <property type="component" value="Chromosome"/>
</dbReference>
<reference evidence="4 5" key="1">
    <citation type="submission" date="2018-06" db="EMBL/GenBank/DDBJ databases">
        <title>Genome sequencing of Oceanotoga sp. sy52.</title>
        <authorList>
            <person name="Mori K."/>
        </authorList>
    </citation>
    <scope>NUCLEOTIDE SEQUENCE [LARGE SCALE GENOMIC DNA]</scope>
    <source>
        <strain evidence="5">sy52</strain>
    </source>
</reference>
<dbReference type="InterPro" id="IPR036390">
    <property type="entry name" value="WH_DNA-bd_sf"/>
</dbReference>
<keyword evidence="1" id="KW-0533">Nickel</keyword>
<feature type="domain" description="3H" evidence="2">
    <location>
        <begin position="70"/>
        <end position="164"/>
    </location>
</feature>
<keyword evidence="1" id="KW-0479">Metal-binding</keyword>
<dbReference type="InterPro" id="IPR004173">
    <property type="entry name" value="3H_domain"/>
</dbReference>
<feature type="binding site" evidence="1">
    <location>
        <position position="141"/>
    </location>
    <ligand>
        <name>Ni(2+)</name>
        <dbReference type="ChEBI" id="CHEBI:49786"/>
    </ligand>
</feature>
<dbReference type="PIRSF" id="PIRSF037847">
    <property type="entry name" value="NiaR"/>
    <property type="match status" value="1"/>
</dbReference>
<dbReference type="RefSeq" id="WP_190613736.1">
    <property type="nucleotide sequence ID" value="NZ_AP018712.1"/>
</dbReference>
<dbReference type="KEGG" id="ocy:OSSY52_14340"/>
<feature type="binding site" evidence="1">
    <location>
        <position position="139"/>
    </location>
    <ligand>
        <name>Ni(2+)</name>
        <dbReference type="ChEBI" id="CHEBI:49786"/>
    </ligand>
</feature>
<dbReference type="Pfam" id="PF08279">
    <property type="entry name" value="HTH_11"/>
    <property type="match status" value="1"/>
</dbReference>
<dbReference type="InterPro" id="IPR036388">
    <property type="entry name" value="WH-like_DNA-bd_sf"/>
</dbReference>
<dbReference type="SUPFAM" id="SSF75500">
    <property type="entry name" value="Putative transcriptional regulator TM1602, C-terminal domain"/>
    <property type="match status" value="1"/>
</dbReference>
<proteinExistence type="predicted"/>
<evidence type="ECO:0000313" key="4">
    <source>
        <dbReference type="EMBL" id="BBE31293.1"/>
    </source>
</evidence>
<evidence type="ECO:0000259" key="2">
    <source>
        <dbReference type="Pfam" id="PF02829"/>
    </source>
</evidence>
<name>A0A7G1G8P7_9BACT</name>
<organism evidence="4 5">
    <name type="scientific">Tepiditoga spiralis</name>
    <dbReference type="NCBI Taxonomy" id="2108365"/>
    <lineage>
        <taxon>Bacteria</taxon>
        <taxon>Thermotogati</taxon>
        <taxon>Thermotogota</taxon>
        <taxon>Thermotogae</taxon>
        <taxon>Petrotogales</taxon>
        <taxon>Petrotogaceae</taxon>
        <taxon>Tepiditoga</taxon>
    </lineage>
</organism>
<dbReference type="FunCoup" id="A0A7G1G8P7">
    <property type="interactions" value="6"/>
</dbReference>
<sequence>MDKEKRQKKIIEILSLKTKPISGTVLAKKFNVTRQVIVKDIAILKAQGILIRSNSRGYYINKSNKLIKSIAVKHSNELIEKELYTIVKCGGKILDVTIEHPVYGEITGIIDVETIEEINDFISKLKTSKPLSSINDGVHLHKIEVDNEKQFNCILNNLKELNILLN</sequence>
<dbReference type="InterPro" id="IPR026043">
    <property type="entry name" value="NadR"/>
</dbReference>